<dbReference type="Pfam" id="PF13715">
    <property type="entry name" value="CarbopepD_reg_2"/>
    <property type="match status" value="1"/>
</dbReference>
<evidence type="ECO:0000256" key="1">
    <source>
        <dbReference type="ARBA" id="ARBA00004571"/>
    </source>
</evidence>
<dbReference type="InterPro" id="IPR000531">
    <property type="entry name" value="Beta-barrel_TonB"/>
</dbReference>
<dbReference type="GO" id="GO:0009279">
    <property type="term" value="C:cell outer membrane"/>
    <property type="evidence" value="ECO:0007669"/>
    <property type="project" value="UniProtKB-SubCell"/>
</dbReference>
<accession>A0A7D4UK16</accession>
<evidence type="ECO:0000313" key="12">
    <source>
        <dbReference type="EMBL" id="QKJ29902.1"/>
    </source>
</evidence>
<dbReference type="InterPro" id="IPR008969">
    <property type="entry name" value="CarboxyPept-like_regulatory"/>
</dbReference>
<evidence type="ECO:0000256" key="4">
    <source>
        <dbReference type="ARBA" id="ARBA00022692"/>
    </source>
</evidence>
<evidence type="ECO:0000259" key="10">
    <source>
        <dbReference type="Pfam" id="PF00593"/>
    </source>
</evidence>
<gene>
    <name evidence="12" type="ORF">HQ865_09085</name>
</gene>
<dbReference type="NCBIfam" id="TIGR04056">
    <property type="entry name" value="OMP_RagA_SusC"/>
    <property type="match status" value="1"/>
</dbReference>
<keyword evidence="4 8" id="KW-0812">Transmembrane</keyword>
<keyword evidence="12" id="KW-0675">Receptor</keyword>
<evidence type="ECO:0000256" key="5">
    <source>
        <dbReference type="ARBA" id="ARBA00023077"/>
    </source>
</evidence>
<dbReference type="Gene3D" id="2.60.40.1120">
    <property type="entry name" value="Carboxypeptidase-like, regulatory domain"/>
    <property type="match status" value="1"/>
</dbReference>
<keyword evidence="13" id="KW-1185">Reference proteome</keyword>
<feature type="domain" description="TonB-dependent receptor plug" evidence="11">
    <location>
        <begin position="134"/>
        <end position="240"/>
    </location>
</feature>
<dbReference type="Pfam" id="PF07715">
    <property type="entry name" value="Plug"/>
    <property type="match status" value="1"/>
</dbReference>
<evidence type="ECO:0000256" key="3">
    <source>
        <dbReference type="ARBA" id="ARBA00022452"/>
    </source>
</evidence>
<protein>
    <submittedName>
        <fullName evidence="12">TonB-dependent receptor</fullName>
    </submittedName>
</protein>
<evidence type="ECO:0000259" key="11">
    <source>
        <dbReference type="Pfam" id="PF07715"/>
    </source>
</evidence>
<evidence type="ECO:0000256" key="6">
    <source>
        <dbReference type="ARBA" id="ARBA00023136"/>
    </source>
</evidence>
<dbReference type="KEGG" id="mmab:HQ865_09085"/>
<feature type="domain" description="TonB-dependent receptor-like beta-barrel" evidence="10">
    <location>
        <begin position="446"/>
        <end position="1010"/>
    </location>
</feature>
<evidence type="ECO:0000313" key="13">
    <source>
        <dbReference type="Proteomes" id="UP000505355"/>
    </source>
</evidence>
<dbReference type="InterPro" id="IPR036942">
    <property type="entry name" value="Beta-barrel_TonB_sf"/>
</dbReference>
<keyword evidence="7 8" id="KW-0998">Cell outer membrane</keyword>
<evidence type="ECO:0000256" key="8">
    <source>
        <dbReference type="PROSITE-ProRule" id="PRU01360"/>
    </source>
</evidence>
<dbReference type="RefSeq" id="WP_173414592.1">
    <property type="nucleotide sequence ID" value="NZ_CP054139.1"/>
</dbReference>
<reference evidence="12 13" key="1">
    <citation type="submission" date="2020-05" db="EMBL/GenBank/DDBJ databases">
        <title>Mucilaginibacter mali sp. nov.</title>
        <authorList>
            <person name="Kim H.S."/>
            <person name="Lee K.C."/>
            <person name="Suh M.K."/>
            <person name="Kim J.-S."/>
            <person name="Han K.-I."/>
            <person name="Eom M.K."/>
            <person name="Shin Y.K."/>
            <person name="Lee J.-S."/>
        </authorList>
    </citation>
    <scope>NUCLEOTIDE SEQUENCE [LARGE SCALE GENOMIC DNA]</scope>
    <source>
        <strain evidence="12 13">G2-14</strain>
    </source>
</reference>
<dbReference type="InterPro" id="IPR023996">
    <property type="entry name" value="TonB-dep_OMP_SusC/RagA"/>
</dbReference>
<dbReference type="SUPFAM" id="SSF56935">
    <property type="entry name" value="Porins"/>
    <property type="match status" value="1"/>
</dbReference>
<dbReference type="InterPro" id="IPR012910">
    <property type="entry name" value="Plug_dom"/>
</dbReference>
<evidence type="ECO:0000256" key="9">
    <source>
        <dbReference type="RuleBase" id="RU003357"/>
    </source>
</evidence>
<name>A0A7D4UK16_9SPHI</name>
<dbReference type="FunFam" id="2.170.130.10:FF:000003">
    <property type="entry name" value="SusC/RagA family TonB-linked outer membrane protein"/>
    <property type="match status" value="1"/>
</dbReference>
<organism evidence="12 13">
    <name type="scientific">Mucilaginibacter mali</name>
    <dbReference type="NCBI Taxonomy" id="2740462"/>
    <lineage>
        <taxon>Bacteria</taxon>
        <taxon>Pseudomonadati</taxon>
        <taxon>Bacteroidota</taxon>
        <taxon>Sphingobacteriia</taxon>
        <taxon>Sphingobacteriales</taxon>
        <taxon>Sphingobacteriaceae</taxon>
        <taxon>Mucilaginibacter</taxon>
    </lineage>
</organism>
<dbReference type="InterPro" id="IPR037066">
    <property type="entry name" value="Plug_dom_sf"/>
</dbReference>
<dbReference type="SUPFAM" id="SSF49464">
    <property type="entry name" value="Carboxypeptidase regulatory domain-like"/>
    <property type="match status" value="1"/>
</dbReference>
<comment type="subcellular location">
    <subcellularLocation>
        <location evidence="1 8">Cell outer membrane</location>
        <topology evidence="1 8">Multi-pass membrane protein</topology>
    </subcellularLocation>
</comment>
<dbReference type="InterPro" id="IPR039426">
    <property type="entry name" value="TonB-dep_rcpt-like"/>
</dbReference>
<evidence type="ECO:0000256" key="2">
    <source>
        <dbReference type="ARBA" id="ARBA00022448"/>
    </source>
</evidence>
<comment type="similarity">
    <text evidence="8 9">Belongs to the TonB-dependent receptor family.</text>
</comment>
<dbReference type="Pfam" id="PF00593">
    <property type="entry name" value="TonB_dep_Rec_b-barrel"/>
    <property type="match status" value="1"/>
</dbReference>
<keyword evidence="5 9" id="KW-0798">TonB box</keyword>
<dbReference type="Gene3D" id="2.170.130.10">
    <property type="entry name" value="TonB-dependent receptor, plug domain"/>
    <property type="match status" value="1"/>
</dbReference>
<dbReference type="Proteomes" id="UP000505355">
    <property type="component" value="Chromosome"/>
</dbReference>
<dbReference type="Gene3D" id="2.40.170.20">
    <property type="entry name" value="TonB-dependent receptor, beta-barrel domain"/>
    <property type="match status" value="1"/>
</dbReference>
<keyword evidence="2 8" id="KW-0813">Transport</keyword>
<evidence type="ECO:0000256" key="7">
    <source>
        <dbReference type="ARBA" id="ARBA00023237"/>
    </source>
</evidence>
<dbReference type="PROSITE" id="PS52016">
    <property type="entry name" value="TONB_DEPENDENT_REC_3"/>
    <property type="match status" value="1"/>
</dbReference>
<proteinExistence type="inferred from homology"/>
<dbReference type="AlphaFoldDB" id="A0A7D4UK16"/>
<keyword evidence="6 8" id="KW-0472">Membrane</keyword>
<sequence>MDKIYKQKRASSRSFKQRRPLKAITLLGILVFSLFSFGAFAQTNNVSGVVRDIKGASIPGVTVKIIGTTNGVLTDAEGKYTLKNVSPTAKISFSSIGYTSKEFTANKTTINVTLEEDNQNLNEVVVVGYGEQKKSTVTGAISQIGSQEIMRSPTPNATNTLIGKLTGLLAVQTSGQPGADASSIFIRGIATYNNASAIVVVDGIERPSFGDVDPNEIETISVLKDAASTAIYGIKGANGVIVITTKQGKIGKARISYTGNYSLQTYTGLPLALGSYDNARLLNQAYLNDAKAAPWSDAELQKFKDGSDPYGYPDVQWFKYLTKKYYGQTQHNFNVSGGSKVAKYFVSAGYAYQDGIFKHFDSPYGIETTPSFTRYNFRSNVDLTLNKDFTVGIKLGGRYSDRYQPAGLLSSSAFSYDTIEGMISRILQVPSFAYPVFLPDGRIAQNPGVGTNLWNPYAVLTRFGTRNDDNNTIESTFNLEYKLGFITKGLSFKTNFGYDSYYSNVQRRNANWAAYVWDRQTGAISLSTDTRNRDVPLGGINAVISGNTNTSLQSGFYYNRSFGRHTVSGLLMGTRQLIQAGSDGSVFTAPPRASQGLVNRLTYNYDSRYLFEFNGSYNGSENFAPSNFVGGDGKSHQYGFFPAFSAAWTMTNESFFPKTDVLTYAKLRGSYGKVGNDKLDSRFLFLTSYSANSSVGFGSANSITNYPTIFIGDNALGNPAITWETGTKRDIGLETRFFHDKLRLDIDVFDETRKDILTNRQSGLLTFGHSYPALNVGEVYNKGYEIELDYGGQKGNFSYGINAQLSYAKNVIRSADEPLGIPDGLKLEGKSVGQFIGYVAEGFYKDAADVAASVKPQGITPIPGDLKFKDLNGDGVITDQDRQAIGYTNRPEYIYSFTPRIAYKGLSLNVMFQGVGHVSSNLILNDQNNGQQMYPFMLNAWTPETAATATWPALHSRGYTGLNNALNSFNLQNARYLKLRTVELAYTLPKSWTDKVKLQGVRVYLNGQNLITWTPFKMYVDPENLNVVNQAFPLQSLYPSSRVFNFGMNISF</sequence>
<dbReference type="EMBL" id="CP054139">
    <property type="protein sequence ID" value="QKJ29902.1"/>
    <property type="molecule type" value="Genomic_DNA"/>
</dbReference>
<keyword evidence="3 8" id="KW-1134">Transmembrane beta strand</keyword>
<dbReference type="InterPro" id="IPR023997">
    <property type="entry name" value="TonB-dep_OMP_SusC/RagA_CS"/>
</dbReference>
<dbReference type="NCBIfam" id="TIGR04057">
    <property type="entry name" value="SusC_RagA_signa"/>
    <property type="match status" value="1"/>
</dbReference>